<name>A0A379DIB1_9PORP</name>
<dbReference type="AlphaFoldDB" id="A0A379DIB1"/>
<sequence length="380" mass="44213">MIENYRSKNNLIEFTNQFVKLIPHRLKETPIVAKQPDNGKIKLVRYQSENLINPLVQDILATGLTGTTCVLTKTNDEALQITGLLLKNGMQARLIQTNDGFSLYNLSEIRFFLNKLNLRDDIFIIADNSWERAKRELINRYHHSTKLQVCNNIIKDFEATNPTKKYKSDLEVFIRESRLEDFFNENGETIFVSTIHKAKGKEFDNVFLLLENFDITTNEAKRQLYVAMTRAKQNLTIHLNSNFLDHISAENMERIEDTGIYLPPNEIAIHLTHKDVWLDYFQDKQYLISQLTSGDILIVDEKGCSNSEGQSVLKYSKQFARQIENMKEKNYVLKSAKVNFIIYWLKEDTDQEIKIILPELYFEKISSCYCDKAVSSEPIE</sequence>
<evidence type="ECO:0000313" key="8">
    <source>
        <dbReference type="Proteomes" id="UP000254263"/>
    </source>
</evidence>
<evidence type="ECO:0000256" key="4">
    <source>
        <dbReference type="ARBA" id="ARBA00022840"/>
    </source>
</evidence>
<evidence type="ECO:0000256" key="3">
    <source>
        <dbReference type="ARBA" id="ARBA00022806"/>
    </source>
</evidence>
<dbReference type="CDD" id="cd18809">
    <property type="entry name" value="SF1_C_RecD"/>
    <property type="match status" value="1"/>
</dbReference>
<dbReference type="GO" id="GO:0000725">
    <property type="term" value="P:recombinational repair"/>
    <property type="evidence" value="ECO:0007669"/>
    <property type="project" value="TreeGrafter"/>
</dbReference>
<organism evidence="7 8">
    <name type="scientific">Porphyromonas macacae</name>
    <dbReference type="NCBI Taxonomy" id="28115"/>
    <lineage>
        <taxon>Bacteria</taxon>
        <taxon>Pseudomonadati</taxon>
        <taxon>Bacteroidota</taxon>
        <taxon>Bacteroidia</taxon>
        <taxon>Bacteroidales</taxon>
        <taxon>Porphyromonadaceae</taxon>
        <taxon>Porphyromonas</taxon>
    </lineage>
</organism>
<dbReference type="PANTHER" id="PTHR11070:SF2">
    <property type="entry name" value="ATP-DEPENDENT DNA HELICASE SRS2"/>
    <property type="match status" value="1"/>
</dbReference>
<dbReference type="InterPro" id="IPR000212">
    <property type="entry name" value="DNA_helicase_UvrD/REP"/>
</dbReference>
<dbReference type="SUPFAM" id="SSF52540">
    <property type="entry name" value="P-loop containing nucleoside triphosphate hydrolases"/>
    <property type="match status" value="1"/>
</dbReference>
<evidence type="ECO:0000256" key="5">
    <source>
        <dbReference type="ARBA" id="ARBA00034923"/>
    </source>
</evidence>
<dbReference type="PANTHER" id="PTHR11070">
    <property type="entry name" value="UVRD / RECB / PCRA DNA HELICASE FAMILY MEMBER"/>
    <property type="match status" value="1"/>
</dbReference>
<dbReference type="EMBL" id="UGTI01000001">
    <property type="protein sequence ID" value="SUB77892.1"/>
    <property type="molecule type" value="Genomic_DNA"/>
</dbReference>
<dbReference type="Proteomes" id="UP000254263">
    <property type="component" value="Unassembled WGS sequence"/>
</dbReference>
<evidence type="ECO:0000256" key="2">
    <source>
        <dbReference type="ARBA" id="ARBA00022801"/>
    </source>
</evidence>
<dbReference type="GO" id="GO:0003677">
    <property type="term" value="F:DNA binding"/>
    <property type="evidence" value="ECO:0007669"/>
    <property type="project" value="InterPro"/>
</dbReference>
<evidence type="ECO:0000259" key="6">
    <source>
        <dbReference type="Pfam" id="PF13361"/>
    </source>
</evidence>
<gene>
    <name evidence="7" type="ORF">NCTC13100_01040</name>
</gene>
<dbReference type="InterPro" id="IPR027417">
    <property type="entry name" value="P-loop_NTPase"/>
</dbReference>
<dbReference type="GO" id="GO:0005524">
    <property type="term" value="F:ATP binding"/>
    <property type="evidence" value="ECO:0007669"/>
    <property type="project" value="UniProtKB-KW"/>
</dbReference>
<keyword evidence="2" id="KW-0378">Hydrolase</keyword>
<evidence type="ECO:0000313" key="7">
    <source>
        <dbReference type="EMBL" id="SUB77892.1"/>
    </source>
</evidence>
<dbReference type="RefSeq" id="WP_018360597.1">
    <property type="nucleotide sequence ID" value="NZ_UGTI01000001.1"/>
</dbReference>
<dbReference type="GO" id="GO:0016787">
    <property type="term" value="F:hydrolase activity"/>
    <property type="evidence" value="ECO:0007669"/>
    <property type="project" value="UniProtKB-KW"/>
</dbReference>
<feature type="domain" description="UvrD-like helicase C-terminal" evidence="6">
    <location>
        <begin position="3"/>
        <end position="114"/>
    </location>
</feature>
<feature type="domain" description="UvrD-like helicase C-terminal" evidence="6">
    <location>
        <begin position="141"/>
        <end position="241"/>
    </location>
</feature>
<keyword evidence="1" id="KW-0547">Nucleotide-binding</keyword>
<accession>A0A379DIB1</accession>
<dbReference type="Gene3D" id="3.40.50.300">
    <property type="entry name" value="P-loop containing nucleotide triphosphate hydrolases"/>
    <property type="match status" value="2"/>
</dbReference>
<protein>
    <recommendedName>
        <fullName evidence="5">DNA 3'-5' helicase II</fullName>
    </recommendedName>
</protein>
<dbReference type="InterPro" id="IPR014017">
    <property type="entry name" value="DNA_helicase_UvrD-like_C"/>
</dbReference>
<keyword evidence="3" id="KW-0347">Helicase</keyword>
<reference evidence="7 8" key="1">
    <citation type="submission" date="2018-06" db="EMBL/GenBank/DDBJ databases">
        <authorList>
            <consortium name="Pathogen Informatics"/>
            <person name="Doyle S."/>
        </authorList>
    </citation>
    <scope>NUCLEOTIDE SEQUENCE [LARGE SCALE GENOMIC DNA]</scope>
    <source>
        <strain evidence="7 8">NCTC13100</strain>
    </source>
</reference>
<keyword evidence="4" id="KW-0067">ATP-binding</keyword>
<proteinExistence type="predicted"/>
<dbReference type="Pfam" id="PF13361">
    <property type="entry name" value="UvrD_C"/>
    <property type="match status" value="2"/>
</dbReference>
<dbReference type="GO" id="GO:0043138">
    <property type="term" value="F:3'-5' DNA helicase activity"/>
    <property type="evidence" value="ECO:0007669"/>
    <property type="project" value="TreeGrafter"/>
</dbReference>
<evidence type="ECO:0000256" key="1">
    <source>
        <dbReference type="ARBA" id="ARBA00022741"/>
    </source>
</evidence>